<evidence type="ECO:0000256" key="1">
    <source>
        <dbReference type="ARBA" id="ARBA00022801"/>
    </source>
</evidence>
<dbReference type="InterPro" id="IPR002508">
    <property type="entry name" value="MurNAc-LAA_cat"/>
</dbReference>
<dbReference type="PANTHER" id="PTHR30404">
    <property type="entry name" value="N-ACETYLMURAMOYL-L-ALANINE AMIDASE"/>
    <property type="match status" value="1"/>
</dbReference>
<dbReference type="Gene3D" id="3.40.630.40">
    <property type="entry name" value="Zn-dependent exopeptidases"/>
    <property type="match status" value="1"/>
</dbReference>
<feature type="compositionally biased region" description="Acidic residues" evidence="2">
    <location>
        <begin position="267"/>
        <end position="276"/>
    </location>
</feature>
<organism evidence="5 6">
    <name type="scientific">Paenibacillus harenae</name>
    <dbReference type="NCBI Taxonomy" id="306543"/>
    <lineage>
        <taxon>Bacteria</taxon>
        <taxon>Bacillati</taxon>
        <taxon>Bacillota</taxon>
        <taxon>Bacilli</taxon>
        <taxon>Bacillales</taxon>
        <taxon>Paenibacillaceae</taxon>
        <taxon>Paenibacillus</taxon>
    </lineage>
</organism>
<dbReference type="EC" id="3.5.1.28" evidence="5"/>
<evidence type="ECO:0000313" key="5">
    <source>
        <dbReference type="EMBL" id="MDQ0111472.1"/>
    </source>
</evidence>
<evidence type="ECO:0000259" key="4">
    <source>
        <dbReference type="SMART" id="SM00646"/>
    </source>
</evidence>
<dbReference type="SUPFAM" id="SSF53187">
    <property type="entry name" value="Zn-dependent exopeptidases"/>
    <property type="match status" value="1"/>
</dbReference>
<feature type="region of interest" description="Disordered" evidence="2">
    <location>
        <begin position="257"/>
        <end position="276"/>
    </location>
</feature>
<dbReference type="SUPFAM" id="SSF55383">
    <property type="entry name" value="Copper amine oxidase, domain N"/>
    <property type="match status" value="1"/>
</dbReference>
<dbReference type="Pfam" id="PF07833">
    <property type="entry name" value="Cu_amine_oxidN1"/>
    <property type="match status" value="1"/>
</dbReference>
<dbReference type="PANTHER" id="PTHR30404:SF0">
    <property type="entry name" value="N-ACETYLMURAMOYL-L-ALANINE AMIDASE AMIC"/>
    <property type="match status" value="1"/>
</dbReference>
<feature type="chain" id="PRO_5046627991" evidence="3">
    <location>
        <begin position="25"/>
        <end position="470"/>
    </location>
</feature>
<gene>
    <name evidence="5" type="ORF">J2T15_000905</name>
</gene>
<dbReference type="GO" id="GO:0008745">
    <property type="term" value="F:N-acetylmuramoyl-L-alanine amidase activity"/>
    <property type="evidence" value="ECO:0007669"/>
    <property type="project" value="UniProtKB-EC"/>
</dbReference>
<dbReference type="InterPro" id="IPR036582">
    <property type="entry name" value="Mao_N_sf"/>
</dbReference>
<name>A0ABT9TVT0_PAEHA</name>
<feature type="domain" description="MurNAc-LAA" evidence="4">
    <location>
        <begin position="356"/>
        <end position="464"/>
    </location>
</feature>
<dbReference type="CDD" id="cd02696">
    <property type="entry name" value="MurNAc-LAA"/>
    <property type="match status" value="1"/>
</dbReference>
<dbReference type="InterPro" id="IPR050695">
    <property type="entry name" value="N-acetylmuramoyl_amidase_3"/>
</dbReference>
<proteinExistence type="predicted"/>
<dbReference type="Proteomes" id="UP001229346">
    <property type="component" value="Unassembled WGS sequence"/>
</dbReference>
<accession>A0ABT9TVT0</accession>
<keyword evidence="6" id="KW-1185">Reference proteome</keyword>
<feature type="signal peptide" evidence="3">
    <location>
        <begin position="1"/>
        <end position="24"/>
    </location>
</feature>
<dbReference type="Gene3D" id="2.60.40.3500">
    <property type="match status" value="1"/>
</dbReference>
<sequence length="470" mass="51411">MKKFVTILLFMSVLFTMFASVGQAAEAVPRLYLNGLLLQPDANPQIVNQSTVVPIRVITEGLGFQVEWDNATKTVTINDGSNVIKLTINNNAALVNDQVVQMETKPIIVKGTTLVPLRFVGEQFGLEFEWKADTKEVHIVQPPKQPTGWITGVSFDGIGGISVNYEGAAKPNKVQVLDNPKRIVLDFPNTSYSSNLATELASGQVKAEVTDNPLITSYRYSIFSNTPTVARVVLDVNADTGYVMTEGVGEYRIDLMPSGEVPPEPETPADPEPELPVEPEVPVDPQPPVTDNVYDVVLDAGHGGSDPGAQSVLKRWEKEFNLSIALKMQALMANEKSIKVHMTRTSDTYPTLLERIAFAENVKADMFISIHANSLKGSSATGSETYYYRENSKSLAEVIHKHLLAGTQLKDRGVKKEAFKVIKETTMPAVLLEAGFLSLAADSKVLFDDAAQNRIAAELVAGIKEYFKLK</sequence>
<reference evidence="5 6" key="1">
    <citation type="submission" date="2023-07" db="EMBL/GenBank/DDBJ databases">
        <title>Sorghum-associated microbial communities from plants grown in Nebraska, USA.</title>
        <authorList>
            <person name="Schachtman D."/>
        </authorList>
    </citation>
    <scope>NUCLEOTIDE SEQUENCE [LARGE SCALE GENOMIC DNA]</scope>
    <source>
        <strain evidence="5 6">CC482</strain>
    </source>
</reference>
<evidence type="ECO:0000256" key="3">
    <source>
        <dbReference type="SAM" id="SignalP"/>
    </source>
</evidence>
<keyword evidence="1 5" id="KW-0378">Hydrolase</keyword>
<keyword evidence="3" id="KW-0732">Signal</keyword>
<protein>
    <submittedName>
        <fullName evidence="5">N-acetylmuramoyl-L-alanine amidase</fullName>
        <ecNumber evidence="5">3.5.1.28</ecNumber>
    </submittedName>
</protein>
<evidence type="ECO:0000256" key="2">
    <source>
        <dbReference type="SAM" id="MobiDB-lite"/>
    </source>
</evidence>
<dbReference type="Gene3D" id="3.30.457.10">
    <property type="entry name" value="Copper amine oxidase-like, N-terminal domain"/>
    <property type="match status" value="1"/>
</dbReference>
<comment type="caution">
    <text evidence="5">The sequence shown here is derived from an EMBL/GenBank/DDBJ whole genome shotgun (WGS) entry which is preliminary data.</text>
</comment>
<dbReference type="RefSeq" id="WP_307201487.1">
    <property type="nucleotide sequence ID" value="NZ_JAUSSU010000002.1"/>
</dbReference>
<dbReference type="InterPro" id="IPR012854">
    <property type="entry name" value="Cu_amine_oxidase-like_N"/>
</dbReference>
<dbReference type="EMBL" id="JAUSSU010000002">
    <property type="protein sequence ID" value="MDQ0111472.1"/>
    <property type="molecule type" value="Genomic_DNA"/>
</dbReference>
<evidence type="ECO:0000313" key="6">
    <source>
        <dbReference type="Proteomes" id="UP001229346"/>
    </source>
</evidence>
<dbReference type="Pfam" id="PF01520">
    <property type="entry name" value="Amidase_3"/>
    <property type="match status" value="1"/>
</dbReference>
<dbReference type="SMART" id="SM00646">
    <property type="entry name" value="Ami_3"/>
    <property type="match status" value="1"/>
</dbReference>